<keyword evidence="3" id="KW-1185">Reference proteome</keyword>
<dbReference type="EMBL" id="POTL01000001">
    <property type="protein sequence ID" value="TLH55030.1"/>
    <property type="molecule type" value="Genomic_DNA"/>
</dbReference>
<gene>
    <name evidence="1" type="ORF">C1S78_024065</name>
    <name evidence="2" type="ORF">C1S78_24025</name>
</gene>
<proteinExistence type="predicted"/>
<sequence length="168" mass="18281">MARSFDMVAEYLGTVAQVHTAFCNKDYWLDRLAEGRADVSTLDSFAEDGHGGTDIITTQTVRAAGLPSIVTQFHFGDLSLVREEHWGPLTDGRAIGTVRSRVPGAPATITGKGVLTATGDGARLDFSANVEVRIPLVGGKLESMLGQQLRYLIELEQKFTSDWIAARW</sequence>
<dbReference type="RefSeq" id="WP_020101178.1">
    <property type="nucleotide sequence ID" value="NZ_ANBS01000023.1"/>
</dbReference>
<protein>
    <submittedName>
        <fullName evidence="2">DUF2505 domain-containing protein</fullName>
    </submittedName>
</protein>
<dbReference type="AlphaFoldDB" id="A0A8H2JI28"/>
<dbReference type="Proteomes" id="UP000309231">
    <property type="component" value="Chromosome"/>
</dbReference>
<dbReference type="EMBL" id="CP062008">
    <property type="protein sequence ID" value="QPG68501.1"/>
    <property type="molecule type" value="Genomic_DNA"/>
</dbReference>
<evidence type="ECO:0000313" key="2">
    <source>
        <dbReference type="EMBL" id="TLH55030.1"/>
    </source>
</evidence>
<reference evidence="1 3" key="3">
    <citation type="journal article" date="2019" name="Sci. Rep.">
        <title>Insight into the biology of Mycobacterium mucogenicum and Mycobacterium neoaurum clade members.</title>
        <authorList>
            <person name="Behra P.R.K."/>
            <person name="Pettersson B.M.F."/>
            <person name="Ramesh M."/>
            <person name="Dasgupta S."/>
            <person name="Kirsebom L.A."/>
        </authorList>
    </citation>
    <scope>NUCLEOTIDE SEQUENCE [LARGE SCALE GENOMIC DNA]</scope>
    <source>
        <strain evidence="1 3">DSM 44124</strain>
    </source>
</reference>
<evidence type="ECO:0000313" key="3">
    <source>
        <dbReference type="Proteomes" id="UP000309231"/>
    </source>
</evidence>
<dbReference type="GeneID" id="76728036"/>
<reference evidence="2" key="1">
    <citation type="submission" date="2018-01" db="EMBL/GenBank/DDBJ databases">
        <title>Comparative genomics of Mycobacterium mucogenicum and Mycobacterium neoaurum clade members emphasizing tRNA and non-coding RNA.</title>
        <authorList>
            <person name="Behra P.R.K."/>
            <person name="Pettersson B.M.F."/>
            <person name="Das S."/>
            <person name="Dasgupta S."/>
            <person name="Kirsebom L.A."/>
        </authorList>
    </citation>
    <scope>NUCLEOTIDE SEQUENCE</scope>
    <source>
        <strain evidence="2">DSM 44124</strain>
    </source>
</reference>
<organism evidence="2">
    <name type="scientific">Mycolicibacterium mucogenicum DSM 44124</name>
    <dbReference type="NCBI Taxonomy" id="1226753"/>
    <lineage>
        <taxon>Bacteria</taxon>
        <taxon>Bacillati</taxon>
        <taxon>Actinomycetota</taxon>
        <taxon>Actinomycetes</taxon>
        <taxon>Mycobacteriales</taxon>
        <taxon>Mycobacteriaceae</taxon>
        <taxon>Mycolicibacterium</taxon>
    </lineage>
</organism>
<dbReference type="KEGG" id="mmuc:C1S78_024065"/>
<dbReference type="InterPro" id="IPR019639">
    <property type="entry name" value="DUF2505"/>
</dbReference>
<evidence type="ECO:0000313" key="1">
    <source>
        <dbReference type="EMBL" id="QPG68501.1"/>
    </source>
</evidence>
<name>A0A8H2JI28_MYCMU</name>
<reference evidence="1 3" key="2">
    <citation type="journal article" date="2019" name="BMC Evol. Biol.">
        <title>Comparative genomics of Mycobacterium mucogenicum and Mycobacterium neoaurum clade members emphasizing tRNA and non-coding RNA.</title>
        <authorList>
            <person name="Behra P.R.K."/>
            <person name="Pettersson B.M.F."/>
            <person name="Das S."/>
            <person name="Dasgupta S."/>
            <person name="Kirsebom L.A."/>
        </authorList>
    </citation>
    <scope>NUCLEOTIDE SEQUENCE [LARGE SCALE GENOMIC DNA]</scope>
    <source>
        <strain evidence="1 3">DSM 44124</strain>
    </source>
</reference>
<accession>A0A8H2JI28</accession>
<dbReference type="Pfam" id="PF10698">
    <property type="entry name" value="DUF2505"/>
    <property type="match status" value="1"/>
</dbReference>